<dbReference type="RefSeq" id="WP_211785642.1">
    <property type="nucleotide sequence ID" value="NZ_CP047294.1"/>
</dbReference>
<keyword evidence="2 7" id="KW-0813">Transport</keyword>
<keyword evidence="9" id="KW-0614">Plasmid</keyword>
<dbReference type="GO" id="GO:0005886">
    <property type="term" value="C:plasma membrane"/>
    <property type="evidence" value="ECO:0007669"/>
    <property type="project" value="UniProtKB-SubCell"/>
</dbReference>
<reference evidence="9" key="1">
    <citation type="submission" date="2020-01" db="EMBL/GenBank/DDBJ databases">
        <authorList>
            <person name="Yang Y."/>
            <person name="Kwon Y.M."/>
        </authorList>
    </citation>
    <scope>NUCLEOTIDE SEQUENCE</scope>
    <source>
        <strain evidence="9">PG104</strain>
        <plasmid evidence="9">unnamed5</plasmid>
    </source>
</reference>
<evidence type="ECO:0000256" key="5">
    <source>
        <dbReference type="ARBA" id="ARBA00022989"/>
    </source>
</evidence>
<keyword evidence="7" id="KW-0997">Cell inner membrane</keyword>
<evidence type="ECO:0000256" key="3">
    <source>
        <dbReference type="ARBA" id="ARBA00022475"/>
    </source>
</evidence>
<dbReference type="InterPro" id="IPR055348">
    <property type="entry name" value="DctQ"/>
</dbReference>
<feature type="transmembrane region" description="Helical" evidence="7">
    <location>
        <begin position="126"/>
        <end position="149"/>
    </location>
</feature>
<geneLocation type="plasmid" evidence="9 10">
    <name>unnamed5</name>
</geneLocation>
<sequence length="164" mass="18021">MDRPDLLTRISYAISALAIVVMMMTVVLDVVLRLVFDVPVRGAYDVVGFSLLVMVFFGIVPVVESRSEIVIDIVDAVLPPHAIALLSRVAAFGTICFFLFLGWSMFGPAWEAYAYGDRSLELGVPLWVLWAVAYVGLAGNICVALRMLVRRGSEAAHRMAEVRS</sequence>
<comment type="similarity">
    <text evidence="7">Belongs to the TRAP transporter small permease family.</text>
</comment>
<dbReference type="EMBL" id="CP047294">
    <property type="protein sequence ID" value="QUS37410.1"/>
    <property type="molecule type" value="Genomic_DNA"/>
</dbReference>
<feature type="transmembrane region" description="Helical" evidence="7">
    <location>
        <begin position="42"/>
        <end position="63"/>
    </location>
</feature>
<keyword evidence="3" id="KW-1003">Cell membrane</keyword>
<keyword evidence="10" id="KW-1185">Reference proteome</keyword>
<dbReference type="KEGG" id="fap:GR316_13590"/>
<evidence type="ECO:0000259" key="8">
    <source>
        <dbReference type="Pfam" id="PF04290"/>
    </source>
</evidence>
<dbReference type="AlphaFoldDB" id="A0A8J8MVF2"/>
<keyword evidence="4 7" id="KW-0812">Transmembrane</keyword>
<evidence type="ECO:0000256" key="7">
    <source>
        <dbReference type="RuleBase" id="RU369079"/>
    </source>
</evidence>
<keyword evidence="6 7" id="KW-0472">Membrane</keyword>
<organism evidence="9 10">
    <name type="scientific">Falsirhodobacter algicola</name>
    <dbReference type="NCBI Taxonomy" id="2692330"/>
    <lineage>
        <taxon>Bacteria</taxon>
        <taxon>Pseudomonadati</taxon>
        <taxon>Pseudomonadota</taxon>
        <taxon>Alphaproteobacteria</taxon>
        <taxon>Rhodobacterales</taxon>
        <taxon>Paracoccaceae</taxon>
        <taxon>Falsirhodobacter</taxon>
    </lineage>
</organism>
<proteinExistence type="inferred from homology"/>
<name>A0A8J8MVF2_9RHOB</name>
<evidence type="ECO:0000256" key="4">
    <source>
        <dbReference type="ARBA" id="ARBA00022692"/>
    </source>
</evidence>
<evidence type="ECO:0000313" key="10">
    <source>
        <dbReference type="Proteomes" id="UP000679284"/>
    </source>
</evidence>
<comment type="function">
    <text evidence="7">Part of the tripartite ATP-independent periplasmic (TRAP) transport system.</text>
</comment>
<comment type="subcellular location">
    <subcellularLocation>
        <location evidence="7">Cell inner membrane</location>
        <topology evidence="7">Multi-pass membrane protein</topology>
    </subcellularLocation>
    <subcellularLocation>
        <location evidence="1">Cell membrane</location>
        <topology evidence="1">Multi-pass membrane protein</topology>
    </subcellularLocation>
</comment>
<dbReference type="Proteomes" id="UP000679284">
    <property type="component" value="Plasmid unnamed5"/>
</dbReference>
<feature type="domain" description="Tripartite ATP-independent periplasmic transporters DctQ component" evidence="8">
    <location>
        <begin position="22"/>
        <end position="151"/>
    </location>
</feature>
<evidence type="ECO:0000256" key="1">
    <source>
        <dbReference type="ARBA" id="ARBA00004651"/>
    </source>
</evidence>
<evidence type="ECO:0000256" key="2">
    <source>
        <dbReference type="ARBA" id="ARBA00022448"/>
    </source>
</evidence>
<dbReference type="Pfam" id="PF04290">
    <property type="entry name" value="DctQ"/>
    <property type="match status" value="1"/>
</dbReference>
<accession>A0A8J8MVF2</accession>
<gene>
    <name evidence="9" type="ORF">GR316_13590</name>
</gene>
<protein>
    <recommendedName>
        <fullName evidence="7">TRAP transporter small permease protein</fullName>
    </recommendedName>
</protein>
<comment type="subunit">
    <text evidence="7">The complex comprises the extracytoplasmic solute receptor protein and the two transmembrane proteins.</text>
</comment>
<feature type="transmembrane region" description="Helical" evidence="7">
    <location>
        <begin position="83"/>
        <end position="106"/>
    </location>
</feature>
<evidence type="ECO:0000256" key="6">
    <source>
        <dbReference type="ARBA" id="ARBA00023136"/>
    </source>
</evidence>
<keyword evidence="5 7" id="KW-1133">Transmembrane helix</keyword>
<feature type="transmembrane region" description="Helical" evidence="7">
    <location>
        <begin position="12"/>
        <end position="36"/>
    </location>
</feature>
<evidence type="ECO:0000313" key="9">
    <source>
        <dbReference type="EMBL" id="QUS37410.1"/>
    </source>
</evidence>
<dbReference type="GO" id="GO:0022857">
    <property type="term" value="F:transmembrane transporter activity"/>
    <property type="evidence" value="ECO:0007669"/>
    <property type="project" value="UniProtKB-UniRule"/>
</dbReference>